<proteinExistence type="predicted"/>
<dbReference type="Pfam" id="PF13487">
    <property type="entry name" value="HD_5"/>
    <property type="match status" value="1"/>
</dbReference>
<dbReference type="Pfam" id="PF13185">
    <property type="entry name" value="GAF_2"/>
    <property type="match status" value="1"/>
</dbReference>
<organism evidence="2 3">
    <name type="scientific">Fundidesulfovibrio magnetotacticus</name>
    <dbReference type="NCBI Taxonomy" id="2730080"/>
    <lineage>
        <taxon>Bacteria</taxon>
        <taxon>Pseudomonadati</taxon>
        <taxon>Thermodesulfobacteriota</taxon>
        <taxon>Desulfovibrionia</taxon>
        <taxon>Desulfovibrionales</taxon>
        <taxon>Desulfovibrionaceae</taxon>
        <taxon>Fundidesulfovibrio</taxon>
    </lineage>
</organism>
<dbReference type="Proteomes" id="UP000494245">
    <property type="component" value="Unassembled WGS sequence"/>
</dbReference>
<dbReference type="AlphaFoldDB" id="A0A6V8LTA8"/>
<dbReference type="EC" id="3.1.4.-" evidence="2"/>
<evidence type="ECO:0000313" key="2">
    <source>
        <dbReference type="EMBL" id="GFK93319.1"/>
    </source>
</evidence>
<comment type="caution">
    <text evidence="2">The sequence shown here is derived from an EMBL/GenBank/DDBJ whole genome shotgun (WGS) entry which is preliminary data.</text>
</comment>
<feature type="domain" description="HD-GYP" evidence="1">
    <location>
        <begin position="278"/>
        <end position="567"/>
    </location>
</feature>
<keyword evidence="2" id="KW-0378">Hydrolase</keyword>
<evidence type="ECO:0000259" key="1">
    <source>
        <dbReference type="PROSITE" id="PS51832"/>
    </source>
</evidence>
<dbReference type="EMBL" id="BLTE01000004">
    <property type="protein sequence ID" value="GFK93319.1"/>
    <property type="molecule type" value="Genomic_DNA"/>
</dbReference>
<dbReference type="SMART" id="SM00471">
    <property type="entry name" value="HDc"/>
    <property type="match status" value="1"/>
</dbReference>
<dbReference type="InterPro" id="IPR029016">
    <property type="entry name" value="GAF-like_dom_sf"/>
</dbReference>
<dbReference type="InterPro" id="IPR003018">
    <property type="entry name" value="GAF"/>
</dbReference>
<dbReference type="RefSeq" id="WP_173082237.1">
    <property type="nucleotide sequence ID" value="NZ_BLTE01000004.1"/>
</dbReference>
<dbReference type="PANTHER" id="PTHR43155:SF2">
    <property type="entry name" value="CYCLIC DI-GMP PHOSPHODIESTERASE PA4108"/>
    <property type="match status" value="1"/>
</dbReference>
<accession>A0A6V8LTA8</accession>
<protein>
    <submittedName>
        <fullName evidence="2">3'3'-cGAMP-specific phosphodiesterase 3</fullName>
        <ecNumber evidence="2">3.1.4.-</ecNumber>
    </submittedName>
</protein>
<dbReference type="InterPro" id="IPR006674">
    <property type="entry name" value="HD_domain"/>
</dbReference>
<dbReference type="PANTHER" id="PTHR43155">
    <property type="entry name" value="CYCLIC DI-GMP PHOSPHODIESTERASE PA4108-RELATED"/>
    <property type="match status" value="1"/>
</dbReference>
<dbReference type="InterPro" id="IPR037522">
    <property type="entry name" value="HD_GYP_dom"/>
</dbReference>
<dbReference type="SMART" id="SM00065">
    <property type="entry name" value="GAF"/>
    <property type="match status" value="1"/>
</dbReference>
<keyword evidence="3" id="KW-1185">Reference proteome</keyword>
<dbReference type="PROSITE" id="PS51832">
    <property type="entry name" value="HD_GYP"/>
    <property type="match status" value="1"/>
</dbReference>
<sequence>MQLRRFLRTHDVTQLFAKAKALLEPGWGVGVVQAGRLLAAHGISEDDLEQPGALRFSVPLCGNLHPCGHVVVALRADHPASNGCQGVQQVADLLAHSLEMLLQQDEARRCLAADTLQKYRELSLLHRATMGLNTSLRLREVARALIGECRTGALPLEMGMLFLRDQATGAPEPFASFGPVREHQLDRVATSILFLDIMRGGKGEIVNDLDADSRWHGEAPGIKALIATPLVAAGNLVGGLVLATAQDAPIEANHLQYVSTLASVAGTAMGNAVHFEDVQSLLKALLQALATAIDARDPFTAGHSHRVARLAVALAKAVNDDADLLPGVIFPPDTLIELYYAGLLHDVGKIGVREQVLTKASRLPEDNLRLIGMRMALHAEITGTPWRDDFERLRRINRSDAISREDASLVVELSKQELSAYGQSIPLLAEEETLALLVTRGNLLPEERREIERHPAESYRILQHIPFPRNMTNLLSAIGQHHERLDGSGYPGGLKGDDISLTARLLMIVDIYDAITMERHYKPALPREKALLVLEEEAAQGKLDPRLVSIMIERIDSIEDDSLRMAIDRGYESLLGTNT</sequence>
<dbReference type="Gene3D" id="1.10.3210.10">
    <property type="entry name" value="Hypothetical protein af1432"/>
    <property type="match status" value="2"/>
</dbReference>
<reference evidence="2 3" key="2">
    <citation type="submission" date="2020-05" db="EMBL/GenBank/DDBJ databases">
        <title>Draft genome sequence of Desulfovibrio sp. strainFSS-1.</title>
        <authorList>
            <person name="Shimoshige H."/>
            <person name="Kobayashi H."/>
            <person name="Maekawa T."/>
        </authorList>
    </citation>
    <scope>NUCLEOTIDE SEQUENCE [LARGE SCALE GENOMIC DNA]</scope>
    <source>
        <strain evidence="2 3">SIID29052-01</strain>
    </source>
</reference>
<evidence type="ECO:0000313" key="3">
    <source>
        <dbReference type="Proteomes" id="UP000494245"/>
    </source>
</evidence>
<dbReference type="GO" id="GO:0016787">
    <property type="term" value="F:hydrolase activity"/>
    <property type="evidence" value="ECO:0007669"/>
    <property type="project" value="UniProtKB-KW"/>
</dbReference>
<gene>
    <name evidence="2" type="ORF">NNJEOMEG_01151</name>
</gene>
<dbReference type="Pfam" id="PF01966">
    <property type="entry name" value="HD"/>
    <property type="match status" value="1"/>
</dbReference>
<dbReference type="InterPro" id="IPR003607">
    <property type="entry name" value="HD/PDEase_dom"/>
</dbReference>
<name>A0A6V8LTA8_9BACT</name>
<dbReference type="Gene3D" id="3.30.450.40">
    <property type="match status" value="1"/>
</dbReference>
<reference evidence="2 3" key="1">
    <citation type="submission" date="2020-04" db="EMBL/GenBank/DDBJ databases">
        <authorList>
            <consortium name="Desulfovibrio sp. FSS-1 genome sequencing consortium"/>
            <person name="Shimoshige H."/>
            <person name="Kobayashi H."/>
            <person name="Maekawa T."/>
        </authorList>
    </citation>
    <scope>NUCLEOTIDE SEQUENCE [LARGE SCALE GENOMIC DNA]</scope>
    <source>
        <strain evidence="2 3">SIID29052-01</strain>
    </source>
</reference>
<dbReference type="CDD" id="cd00077">
    <property type="entry name" value="HDc"/>
    <property type="match status" value="1"/>
</dbReference>
<dbReference type="SUPFAM" id="SSF109604">
    <property type="entry name" value="HD-domain/PDEase-like"/>
    <property type="match status" value="1"/>
</dbReference>
<dbReference type="SUPFAM" id="SSF55781">
    <property type="entry name" value="GAF domain-like"/>
    <property type="match status" value="1"/>
</dbReference>